<feature type="transmembrane region" description="Helical" evidence="2">
    <location>
        <begin position="6"/>
        <end position="25"/>
    </location>
</feature>
<reference evidence="3" key="2">
    <citation type="submission" date="2020-09" db="EMBL/GenBank/DDBJ databases">
        <authorList>
            <person name="Sun Q."/>
            <person name="Ohkuma M."/>
        </authorList>
    </citation>
    <scope>NUCLEOTIDE SEQUENCE</scope>
    <source>
        <strain evidence="3">JCM 4956</strain>
    </source>
</reference>
<feature type="transmembrane region" description="Helical" evidence="2">
    <location>
        <begin position="69"/>
        <end position="88"/>
    </location>
</feature>
<proteinExistence type="predicted"/>
<dbReference type="InterPro" id="IPR021315">
    <property type="entry name" value="Gap/Sap"/>
</dbReference>
<keyword evidence="4" id="KW-1185">Reference proteome</keyword>
<evidence type="ECO:0008006" key="5">
    <source>
        <dbReference type="Google" id="ProtNLM"/>
    </source>
</evidence>
<name>A0A918KIF8_9ACTN</name>
<keyword evidence="2" id="KW-1133">Transmembrane helix</keyword>
<dbReference type="AlphaFoldDB" id="A0A918KIF8"/>
<feature type="region of interest" description="Disordered" evidence="1">
    <location>
        <begin position="92"/>
        <end position="159"/>
    </location>
</feature>
<evidence type="ECO:0000256" key="1">
    <source>
        <dbReference type="SAM" id="MobiDB-lite"/>
    </source>
</evidence>
<dbReference type="EMBL" id="BMWD01000010">
    <property type="protein sequence ID" value="GGX63898.1"/>
    <property type="molecule type" value="Genomic_DNA"/>
</dbReference>
<feature type="compositionally biased region" description="Polar residues" evidence="1">
    <location>
        <begin position="115"/>
        <end position="124"/>
    </location>
</feature>
<evidence type="ECO:0000313" key="4">
    <source>
        <dbReference type="Proteomes" id="UP000645555"/>
    </source>
</evidence>
<accession>A0A918KIF8</accession>
<dbReference type="RefSeq" id="WP_190036383.1">
    <property type="nucleotide sequence ID" value="NZ_BMWD01000010.1"/>
</dbReference>
<dbReference type="Pfam" id="PF11139">
    <property type="entry name" value="SfLAP"/>
    <property type="match status" value="1"/>
</dbReference>
<feature type="transmembrane region" description="Helical" evidence="2">
    <location>
        <begin position="247"/>
        <end position="268"/>
    </location>
</feature>
<dbReference type="Proteomes" id="UP000645555">
    <property type="component" value="Unassembled WGS sequence"/>
</dbReference>
<protein>
    <recommendedName>
        <fullName evidence="5">GAP family protein</fullName>
    </recommendedName>
</protein>
<feature type="transmembrane region" description="Helical" evidence="2">
    <location>
        <begin position="164"/>
        <end position="184"/>
    </location>
</feature>
<keyword evidence="2" id="KW-0812">Transmembrane</keyword>
<keyword evidence="2" id="KW-0472">Membrane</keyword>
<evidence type="ECO:0000313" key="3">
    <source>
        <dbReference type="EMBL" id="GGX63898.1"/>
    </source>
</evidence>
<comment type="caution">
    <text evidence="3">The sequence shown here is derived from an EMBL/GenBank/DDBJ whole genome shotgun (WGS) entry which is preliminary data.</text>
</comment>
<organism evidence="3 4">
    <name type="scientific">Streptomyces fructofermentans</name>
    <dbReference type="NCBI Taxonomy" id="152141"/>
    <lineage>
        <taxon>Bacteria</taxon>
        <taxon>Bacillati</taxon>
        <taxon>Actinomycetota</taxon>
        <taxon>Actinomycetes</taxon>
        <taxon>Kitasatosporales</taxon>
        <taxon>Streptomycetaceae</taxon>
        <taxon>Streptomyces</taxon>
    </lineage>
</organism>
<evidence type="ECO:0000256" key="2">
    <source>
        <dbReference type="SAM" id="Phobius"/>
    </source>
</evidence>
<feature type="transmembrane region" description="Helical" evidence="2">
    <location>
        <begin position="37"/>
        <end position="57"/>
    </location>
</feature>
<reference evidence="3" key="1">
    <citation type="journal article" date="2014" name="Int. J. Syst. Evol. Microbiol.">
        <title>Complete genome sequence of Corynebacterium casei LMG S-19264T (=DSM 44701T), isolated from a smear-ripened cheese.</title>
        <authorList>
            <consortium name="US DOE Joint Genome Institute (JGI-PGF)"/>
            <person name="Walter F."/>
            <person name="Albersmeier A."/>
            <person name="Kalinowski J."/>
            <person name="Ruckert C."/>
        </authorList>
    </citation>
    <scope>NUCLEOTIDE SEQUENCE</scope>
    <source>
        <strain evidence="3">JCM 4956</strain>
    </source>
</reference>
<sequence>MVFDLLLIALAITLDPLPLMAFVLLVSSARGVWKGLVFILGWLACFVGVIAIVLAVTGGQPPAPKSPPSTGVLVAKLVIGVLLVVYGAHRHRRRRQRRDGERTPSGTAADRPRSPTASDPSVVSRSPEPAGTAGTTGRDDSAPSPGSAQDPPRRKRSRPSLGAMLDRGAIWPAAGVAVFLQPWGLVAAGAVTVVEANTSHTSTWLVLFGFCLLATASLLAAELYVVLRPARAQARLLALRGWMEAHAQQAIVLGCLLVGLLLTGKSIYGLTG</sequence>
<feature type="transmembrane region" description="Helical" evidence="2">
    <location>
        <begin position="204"/>
        <end position="227"/>
    </location>
</feature>
<gene>
    <name evidence="3" type="ORF">GCM10010515_34520</name>
</gene>